<gene>
    <name evidence="1" type="ORF">AK812_SmicGene45837</name>
</gene>
<protein>
    <submittedName>
        <fullName evidence="1">Uncharacterized protein</fullName>
    </submittedName>
</protein>
<dbReference type="Proteomes" id="UP000186817">
    <property type="component" value="Unassembled WGS sequence"/>
</dbReference>
<dbReference type="EMBL" id="LSRX01003508">
    <property type="protein sequence ID" value="OLP74578.1"/>
    <property type="molecule type" value="Genomic_DNA"/>
</dbReference>
<dbReference type="AlphaFoldDB" id="A0A1Q9BV56"/>
<name>A0A1Q9BV56_SYMMI</name>
<sequence length="32" mass="3389">TPRDWGAELAQAPDLGRDSLRAVAVKVLGVVQ</sequence>
<feature type="non-terminal residue" evidence="1">
    <location>
        <position position="1"/>
    </location>
</feature>
<evidence type="ECO:0000313" key="2">
    <source>
        <dbReference type="Proteomes" id="UP000186817"/>
    </source>
</evidence>
<keyword evidence="2" id="KW-1185">Reference proteome</keyword>
<organism evidence="1 2">
    <name type="scientific">Symbiodinium microadriaticum</name>
    <name type="common">Dinoflagellate</name>
    <name type="synonym">Zooxanthella microadriatica</name>
    <dbReference type="NCBI Taxonomy" id="2951"/>
    <lineage>
        <taxon>Eukaryota</taxon>
        <taxon>Sar</taxon>
        <taxon>Alveolata</taxon>
        <taxon>Dinophyceae</taxon>
        <taxon>Suessiales</taxon>
        <taxon>Symbiodiniaceae</taxon>
        <taxon>Symbiodinium</taxon>
    </lineage>
</organism>
<feature type="non-terminal residue" evidence="1">
    <location>
        <position position="32"/>
    </location>
</feature>
<evidence type="ECO:0000313" key="1">
    <source>
        <dbReference type="EMBL" id="OLP74578.1"/>
    </source>
</evidence>
<proteinExistence type="predicted"/>
<accession>A0A1Q9BV56</accession>
<reference evidence="1 2" key="1">
    <citation type="submission" date="2016-02" db="EMBL/GenBank/DDBJ databases">
        <title>Genome analysis of coral dinoflagellate symbionts highlights evolutionary adaptations to a symbiotic lifestyle.</title>
        <authorList>
            <person name="Aranda M."/>
            <person name="Li Y."/>
            <person name="Liew Y.J."/>
            <person name="Baumgarten S."/>
            <person name="Simakov O."/>
            <person name="Wilson M."/>
            <person name="Piel J."/>
            <person name="Ashoor H."/>
            <person name="Bougouffa S."/>
            <person name="Bajic V.B."/>
            <person name="Ryu T."/>
            <person name="Ravasi T."/>
            <person name="Bayer T."/>
            <person name="Micklem G."/>
            <person name="Kim H."/>
            <person name="Bhak J."/>
            <person name="Lajeunesse T.C."/>
            <person name="Voolstra C.R."/>
        </authorList>
    </citation>
    <scope>NUCLEOTIDE SEQUENCE [LARGE SCALE GENOMIC DNA]</scope>
    <source>
        <strain evidence="1 2">CCMP2467</strain>
    </source>
</reference>
<comment type="caution">
    <text evidence="1">The sequence shown here is derived from an EMBL/GenBank/DDBJ whole genome shotgun (WGS) entry which is preliminary data.</text>
</comment>